<dbReference type="SUPFAM" id="SSF53335">
    <property type="entry name" value="S-adenosyl-L-methionine-dependent methyltransferases"/>
    <property type="match status" value="1"/>
</dbReference>
<evidence type="ECO:0000313" key="1">
    <source>
        <dbReference type="EMBL" id="USY17453.1"/>
    </source>
</evidence>
<proteinExistence type="predicted"/>
<gene>
    <name evidence="1" type="ORF">NE857_19120</name>
</gene>
<evidence type="ECO:0008006" key="3">
    <source>
        <dbReference type="Google" id="ProtNLM"/>
    </source>
</evidence>
<name>A0ABY5D2G8_9ACTN</name>
<reference evidence="1" key="1">
    <citation type="submission" date="2022-06" db="EMBL/GenBank/DDBJ databases">
        <authorList>
            <person name="Ping M."/>
        </authorList>
    </citation>
    <scope>NUCLEOTIDE SEQUENCE</scope>
    <source>
        <strain evidence="1">JCM11759T</strain>
    </source>
</reference>
<keyword evidence="2" id="KW-1185">Reference proteome</keyword>
<dbReference type="EMBL" id="CP099837">
    <property type="protein sequence ID" value="USY17453.1"/>
    <property type="molecule type" value="Genomic_DNA"/>
</dbReference>
<sequence>MTVFATEHKSAPRYLDVAANTHGEEKAFLVLRALERVRAQRPHVVEVGPGGGAAVSFLASHLRGNQFESAPVDLTLIEVPGVTSHTLSRAVDEFNEVGTCELVHGFAQDLGKLLPRSADVVSASALVHEVYSYGGGYSGLHSLIRVLGSVIEPYGYFVYRDVFSVRDRNLHERVTHAYDAPSWLRFLRMFTPYYLEHGRHPYHHIHDQLVVRQDSRQVDAADLDVGTCAVISAPIGLFREIQRHYITFRDHVWRSGALGFTPVLDGQLSAEWLDARTGHKLVHYTLAGTDWLPKTFQGMLDALSEPYADHRTVDGDIFDSCTDVALNTFLAAAEAGDMECSRVWNEWSVREGHETYAYLTADELLTEFAVNSVQAEPARPTVLLPSRPEDIVVRQRHYYNRYLTKRLANPLWDAKQLVLFRNIPVSDSRMLAEALAGVRESFSKHNLARVYASLAPGRE</sequence>
<dbReference type="RefSeq" id="WP_254417023.1">
    <property type="nucleotide sequence ID" value="NZ_BAAAJB010000069.1"/>
</dbReference>
<dbReference type="InterPro" id="IPR029063">
    <property type="entry name" value="SAM-dependent_MTases_sf"/>
</dbReference>
<accession>A0ABY5D2G8</accession>
<evidence type="ECO:0000313" key="2">
    <source>
        <dbReference type="Proteomes" id="UP001055940"/>
    </source>
</evidence>
<dbReference type="Proteomes" id="UP001055940">
    <property type="component" value="Chromosome"/>
</dbReference>
<dbReference type="Gene3D" id="3.40.50.150">
    <property type="entry name" value="Vaccinia Virus protein VP39"/>
    <property type="match status" value="1"/>
</dbReference>
<organism evidence="1 2">
    <name type="scientific">Nocardiopsis exhalans</name>
    <dbReference type="NCBI Taxonomy" id="163604"/>
    <lineage>
        <taxon>Bacteria</taxon>
        <taxon>Bacillati</taxon>
        <taxon>Actinomycetota</taxon>
        <taxon>Actinomycetes</taxon>
        <taxon>Streptosporangiales</taxon>
        <taxon>Nocardiopsidaceae</taxon>
        <taxon>Nocardiopsis</taxon>
    </lineage>
</organism>
<protein>
    <recommendedName>
        <fullName evidence="3">Class I SAM-dependent methyltransferase</fullName>
    </recommendedName>
</protein>